<dbReference type="GO" id="GO:0003697">
    <property type="term" value="F:single-stranded DNA binding"/>
    <property type="evidence" value="ECO:0007669"/>
    <property type="project" value="UniProtKB-UniRule"/>
</dbReference>
<dbReference type="PROSITE" id="PS50935">
    <property type="entry name" value="SSB"/>
    <property type="match status" value="1"/>
</dbReference>
<dbReference type="InterPro" id="IPR011344">
    <property type="entry name" value="ssDNA-bd"/>
</dbReference>
<accession>A0A328B6D0</accession>
<dbReference type="PANTHER" id="PTHR10302">
    <property type="entry name" value="SINGLE-STRANDED DNA-BINDING PROTEIN"/>
    <property type="match status" value="1"/>
</dbReference>
<dbReference type="CDD" id="cd04496">
    <property type="entry name" value="SSB_OBF"/>
    <property type="match status" value="1"/>
</dbReference>
<dbReference type="HAMAP" id="MF_00984">
    <property type="entry name" value="SSB"/>
    <property type="match status" value="1"/>
</dbReference>
<reference evidence="6 7" key="1">
    <citation type="submission" date="2018-05" db="EMBL/GenBank/DDBJ databases">
        <authorList>
            <person name="Lanie J.A."/>
            <person name="Ng W.-L."/>
            <person name="Kazmierczak K.M."/>
            <person name="Andrzejewski T.M."/>
            <person name="Davidsen T.M."/>
            <person name="Wayne K.J."/>
            <person name="Tettelin H."/>
            <person name="Glass J.I."/>
            <person name="Rusch D."/>
            <person name="Podicherti R."/>
            <person name="Tsui H.-C.T."/>
            <person name="Winkler M.E."/>
        </authorList>
    </citation>
    <scope>NUCLEOTIDE SEQUENCE [LARGE SCALE GENOMIC DNA]</scope>
    <source>
        <strain evidence="6 7">BUT-10</strain>
    </source>
</reference>
<dbReference type="GO" id="GO:0006310">
    <property type="term" value="P:DNA recombination"/>
    <property type="evidence" value="ECO:0007669"/>
    <property type="project" value="UniProtKB-KW"/>
</dbReference>
<protein>
    <recommendedName>
        <fullName evidence="3 4">Single-stranded DNA-binding protein</fullName>
        <shortName evidence="3">SSB</shortName>
    </recommendedName>
</protein>
<dbReference type="GO" id="GO:0009295">
    <property type="term" value="C:nucleoid"/>
    <property type="evidence" value="ECO:0007669"/>
    <property type="project" value="TreeGrafter"/>
</dbReference>
<evidence type="ECO:0000313" key="6">
    <source>
        <dbReference type="EMBL" id="RAK61941.1"/>
    </source>
</evidence>
<dbReference type="GO" id="GO:0006260">
    <property type="term" value="P:DNA replication"/>
    <property type="evidence" value="ECO:0007669"/>
    <property type="project" value="InterPro"/>
</dbReference>
<comment type="subunit">
    <text evidence="3">Homotetramer.</text>
</comment>
<dbReference type="SUPFAM" id="SSF50249">
    <property type="entry name" value="Nucleic acid-binding proteins"/>
    <property type="match status" value="1"/>
</dbReference>
<evidence type="ECO:0000256" key="2">
    <source>
        <dbReference type="ARBA" id="ARBA00023172"/>
    </source>
</evidence>
<sequence length="141" mass="15688">MLNKTQLIGRLGADPEVRSLNDGAKVTNLRLATSETWKDRDTGERKERTDWHRVTVWGDGSAKYLSHATKGAMLFVEGRLTTRRWTDADGVERASTEIVVRSGSGQLKILGDRLSRRDADHSTTGSRHPSGSEAEQTRLDL</sequence>
<dbReference type="InterPro" id="IPR012340">
    <property type="entry name" value="NA-bd_OB-fold"/>
</dbReference>
<keyword evidence="1 3" id="KW-0238">DNA-binding</keyword>
<evidence type="ECO:0000313" key="7">
    <source>
        <dbReference type="Proteomes" id="UP000249524"/>
    </source>
</evidence>
<evidence type="ECO:0000256" key="3">
    <source>
        <dbReference type="HAMAP-Rule" id="MF_00984"/>
    </source>
</evidence>
<dbReference type="EMBL" id="QFYS01000017">
    <property type="protein sequence ID" value="RAK61941.1"/>
    <property type="molecule type" value="Genomic_DNA"/>
</dbReference>
<dbReference type="Pfam" id="PF00436">
    <property type="entry name" value="SSB"/>
    <property type="match status" value="1"/>
</dbReference>
<comment type="caution">
    <text evidence="6">The sequence shown here is derived from an EMBL/GenBank/DDBJ whole genome shotgun (WGS) entry which is preliminary data.</text>
</comment>
<dbReference type="OrthoDB" id="9809878at2"/>
<evidence type="ECO:0000256" key="5">
    <source>
        <dbReference type="SAM" id="MobiDB-lite"/>
    </source>
</evidence>
<dbReference type="PANTHER" id="PTHR10302:SF0">
    <property type="entry name" value="SINGLE-STRANDED DNA-BINDING PROTEIN, MITOCHONDRIAL"/>
    <property type="match status" value="1"/>
</dbReference>
<evidence type="ECO:0000256" key="4">
    <source>
        <dbReference type="PIRNR" id="PIRNR002070"/>
    </source>
</evidence>
<keyword evidence="7" id="KW-1185">Reference proteome</keyword>
<keyword evidence="2" id="KW-0233">DNA recombination</keyword>
<comment type="caution">
    <text evidence="3">Lacks conserved residue(s) required for the propagation of feature annotation.</text>
</comment>
<feature type="region of interest" description="Disordered" evidence="5">
    <location>
        <begin position="110"/>
        <end position="141"/>
    </location>
</feature>
<dbReference type="PIRSF" id="PIRSF002070">
    <property type="entry name" value="SSB"/>
    <property type="match status" value="1"/>
</dbReference>
<dbReference type="RefSeq" id="WP_111278723.1">
    <property type="nucleotide sequence ID" value="NZ_QFYS01000017.1"/>
</dbReference>
<dbReference type="InterPro" id="IPR000424">
    <property type="entry name" value="Primosome_PriB/ssb"/>
</dbReference>
<name>A0A328B6D0_9CAUL</name>
<dbReference type="Proteomes" id="UP000249524">
    <property type="component" value="Unassembled WGS sequence"/>
</dbReference>
<dbReference type="AlphaFoldDB" id="A0A328B6D0"/>
<evidence type="ECO:0000256" key="1">
    <source>
        <dbReference type="ARBA" id="ARBA00023125"/>
    </source>
</evidence>
<organism evidence="6 7">
    <name type="scientific">Phenylobacterium kunshanense</name>
    <dbReference type="NCBI Taxonomy" id="1445034"/>
    <lineage>
        <taxon>Bacteria</taxon>
        <taxon>Pseudomonadati</taxon>
        <taxon>Pseudomonadota</taxon>
        <taxon>Alphaproteobacteria</taxon>
        <taxon>Caulobacterales</taxon>
        <taxon>Caulobacteraceae</taxon>
        <taxon>Phenylobacterium</taxon>
    </lineage>
</organism>
<feature type="compositionally biased region" description="Basic and acidic residues" evidence="5">
    <location>
        <begin position="110"/>
        <end position="121"/>
    </location>
</feature>
<dbReference type="NCBIfam" id="TIGR00621">
    <property type="entry name" value="ssb"/>
    <property type="match status" value="1"/>
</dbReference>
<dbReference type="Gene3D" id="2.40.50.140">
    <property type="entry name" value="Nucleic acid-binding proteins"/>
    <property type="match status" value="1"/>
</dbReference>
<proteinExistence type="inferred from homology"/>
<gene>
    <name evidence="6" type="ORF">DJ019_20495</name>
</gene>